<evidence type="ECO:0000313" key="1">
    <source>
        <dbReference type="EMBL" id="KAK8476436.1"/>
    </source>
</evidence>
<reference evidence="1 2" key="1">
    <citation type="journal article" date="2024" name="G3 (Bethesda)">
        <title>Genome assembly of Hibiscus sabdariffa L. provides insights into metabolisms of medicinal natural products.</title>
        <authorList>
            <person name="Kim T."/>
        </authorList>
    </citation>
    <scope>NUCLEOTIDE SEQUENCE [LARGE SCALE GENOMIC DNA]</scope>
    <source>
        <strain evidence="1">TK-2024</strain>
        <tissue evidence="1">Old leaves</tissue>
    </source>
</reference>
<name>A0ABR1Z8W8_9ROSI</name>
<sequence>MALIQSSSKVKLVLIFLAIMVLMSSSFATAAVTPRDFIIKPLNLGRRVLARSYGTPKGYPTTPSGGGGYPCCN</sequence>
<proteinExistence type="predicted"/>
<organism evidence="1 2">
    <name type="scientific">Hibiscus sabdariffa</name>
    <name type="common">roselle</name>
    <dbReference type="NCBI Taxonomy" id="183260"/>
    <lineage>
        <taxon>Eukaryota</taxon>
        <taxon>Viridiplantae</taxon>
        <taxon>Streptophyta</taxon>
        <taxon>Embryophyta</taxon>
        <taxon>Tracheophyta</taxon>
        <taxon>Spermatophyta</taxon>
        <taxon>Magnoliopsida</taxon>
        <taxon>eudicotyledons</taxon>
        <taxon>Gunneridae</taxon>
        <taxon>Pentapetalae</taxon>
        <taxon>rosids</taxon>
        <taxon>malvids</taxon>
        <taxon>Malvales</taxon>
        <taxon>Malvaceae</taxon>
        <taxon>Malvoideae</taxon>
        <taxon>Hibiscus</taxon>
    </lineage>
</organism>
<gene>
    <name evidence="1" type="ORF">V6N11_069365</name>
</gene>
<comment type="caution">
    <text evidence="1">The sequence shown here is derived from an EMBL/GenBank/DDBJ whole genome shotgun (WGS) entry which is preliminary data.</text>
</comment>
<protein>
    <submittedName>
        <fullName evidence="1">Uncharacterized protein</fullName>
    </submittedName>
</protein>
<dbReference type="EMBL" id="JBBPBN010002241">
    <property type="protein sequence ID" value="KAK8476436.1"/>
    <property type="molecule type" value="Genomic_DNA"/>
</dbReference>
<accession>A0ABR1Z8W8</accession>
<keyword evidence="2" id="KW-1185">Reference proteome</keyword>
<evidence type="ECO:0000313" key="2">
    <source>
        <dbReference type="Proteomes" id="UP001396334"/>
    </source>
</evidence>
<dbReference type="Proteomes" id="UP001396334">
    <property type="component" value="Unassembled WGS sequence"/>
</dbReference>